<feature type="region of interest" description="Disordered" evidence="8">
    <location>
        <begin position="108"/>
        <end position="154"/>
    </location>
</feature>
<evidence type="ECO:0000256" key="4">
    <source>
        <dbReference type="ARBA" id="ARBA00022771"/>
    </source>
</evidence>
<organism evidence="11">
    <name type="scientific">Leptosphaeria maculans (strain JN3 / isolate v23.1.3 / race Av1-4-5-6-7-8)</name>
    <name type="common">Blackleg fungus</name>
    <name type="synonym">Phoma lingam</name>
    <dbReference type="NCBI Taxonomy" id="985895"/>
    <lineage>
        <taxon>Eukaryota</taxon>
        <taxon>Fungi</taxon>
        <taxon>Dikarya</taxon>
        <taxon>Ascomycota</taxon>
        <taxon>Pezizomycotina</taxon>
        <taxon>Dothideomycetes</taxon>
        <taxon>Pleosporomycetidae</taxon>
        <taxon>Pleosporales</taxon>
        <taxon>Pleosporineae</taxon>
        <taxon>Leptosphaeriaceae</taxon>
        <taxon>Plenodomus</taxon>
        <taxon>Plenodomus lingam/Leptosphaeria maculans species complex</taxon>
    </lineage>
</organism>
<dbReference type="SMART" id="SM00355">
    <property type="entry name" value="ZnF_C2H2"/>
    <property type="match status" value="2"/>
</dbReference>
<feature type="region of interest" description="Disordered" evidence="8">
    <location>
        <begin position="1"/>
        <end position="61"/>
    </location>
</feature>
<evidence type="ECO:0000256" key="2">
    <source>
        <dbReference type="ARBA" id="ARBA00022723"/>
    </source>
</evidence>
<dbReference type="CDD" id="cd12148">
    <property type="entry name" value="fungal_TF_MHR"/>
    <property type="match status" value="1"/>
</dbReference>
<dbReference type="Proteomes" id="UP000002668">
    <property type="component" value="Genome"/>
</dbReference>
<dbReference type="GO" id="GO:0008270">
    <property type="term" value="F:zinc ion binding"/>
    <property type="evidence" value="ECO:0007669"/>
    <property type="project" value="UniProtKB-KW"/>
</dbReference>
<feature type="compositionally biased region" description="Polar residues" evidence="8">
    <location>
        <begin position="17"/>
        <end position="38"/>
    </location>
</feature>
<dbReference type="FunCoup" id="E5A4Q9">
    <property type="interactions" value="610"/>
</dbReference>
<dbReference type="OrthoDB" id="6077919at2759"/>
<sequence length="1229" mass="133153">MAQPESTSLAGAVGTPSDESSVSGASSNTSIQTATKVETSPPAPAAPAFPPPKTDKPRPHVCATCTRSFARLEHLKRHERSHTKEKPFECPQCTRCFARRDLLLRHQQKLHQQGATTTRPRNARRESTTGLPPNPSGRVRKNSVSSNVGNPNMRPRANTISHIDPSALNSFLATHSVSLGRGPIGHQGHSHHASLSGIGGSNQFDYRGMSTAMGNHGQHGLPRLDTHLGLGLGGGGLRTAPIHGVGSDDLELEKFFGASSGSTINPNQLHHFTGAIVNPQSPFRQFANPFAGNNPIEEDDFAWSAGLDSSMMFPGANESAVDGSSPSAISTASQGGFNEVMLDGSGQPTSSAMWHNPLATHTNMNTTAYTLDTMAPVFPELMMTSLTPQDLGDHGVQNDFFINSPPPLSGMSPSAGIPGMPNQYFQAAPMTFNSDTGSISSSSINGSARHSSVTSVSTESITESTRQALIYNLSQAMGLGHSQRKFSQPQVSSPLSMSGAVKNLGSAATLPSTMDIQRYVNAYIQYFHPHLPFLHIPTLSFDTPAYTYHLRTAGNLNHDGMVGGGGCLILAMAAIGALYEFEHNVAKELFEAAKKLILFYLDERRRAGLSAAVNGPNTTNDSANKPPLWLVQAMLLNLIFGHNCGDRQAAEVASTHCAALVSLARAAALDKPATPESMAHSPLSHATSDDVPMVDEPGTCQDPQSDSVDEHSQWIQWKKIEERKRTYFAVFSMSSLLVSAYAHAPRILNSEIRLDLPCEEDLWSADNPQAWMAMGGPMIAQTRGLSFNAAMTYLLEASTRQSGARMHGSYVQAFGGNQPLNESAGSDIRPSTFGCYVLINALHVYIWETRQRHTGRLWKAQETEAMHAQVEPALKAWQAAWRANPNHSLERPSPFGPLSADCIPLLDLAYVRLFVNLGRAKELLWQRDFDGMANELARGVDIVGQADGTPERSSSAETKSVSPGQLGQLDIDPTNHLSPGQTSANFQSSHATKREKHLRKAAFYAADSLSMADKLGATYADFTARELPNSSALCTFDCAQVLAEWVATVQDRVGRFLGILGKDEIDYHAVPAIMLLEEEDVKLLQKVSDILLHADMKLAYDISSSSLPMLGGLSNLGHCGYGTKLLIVTAYMLSKAAVWPVTHVQARALESHANFLNQRAENSVLSSQAGHMQRPAFSWFYDAYRAVCNAVQRRDDSVTNAMSSQDLDFRIQVKVFDLQRILYDYVAFV</sequence>
<feature type="domain" description="C2H2-type" evidence="9">
    <location>
        <begin position="88"/>
        <end position="111"/>
    </location>
</feature>
<feature type="domain" description="C2H2-type" evidence="9">
    <location>
        <begin position="60"/>
        <end position="87"/>
    </location>
</feature>
<keyword evidence="6" id="KW-0539">Nucleus</keyword>
<dbReference type="GO" id="GO:0000785">
    <property type="term" value="C:chromatin"/>
    <property type="evidence" value="ECO:0007669"/>
    <property type="project" value="TreeGrafter"/>
</dbReference>
<evidence type="ECO:0000256" key="5">
    <source>
        <dbReference type="ARBA" id="ARBA00022833"/>
    </source>
</evidence>
<dbReference type="InParanoid" id="E5A4Q9"/>
<dbReference type="GO" id="GO:0005634">
    <property type="term" value="C:nucleus"/>
    <property type="evidence" value="ECO:0007669"/>
    <property type="project" value="UniProtKB-SubCell"/>
</dbReference>
<gene>
    <name evidence="10" type="ORF">LEMA_P078460.1</name>
</gene>
<comment type="subcellular location">
    <subcellularLocation>
        <location evidence="1">Nucleus</location>
    </subcellularLocation>
</comment>
<protein>
    <submittedName>
        <fullName evidence="10">Similar to DNA binding regulatory protein AmdX</fullName>
    </submittedName>
</protein>
<evidence type="ECO:0000256" key="6">
    <source>
        <dbReference type="ARBA" id="ARBA00023242"/>
    </source>
</evidence>
<evidence type="ECO:0000256" key="3">
    <source>
        <dbReference type="ARBA" id="ARBA00022737"/>
    </source>
</evidence>
<keyword evidence="4 7" id="KW-0863">Zinc-finger</keyword>
<keyword evidence="5" id="KW-0862">Zinc</keyword>
<evidence type="ECO:0000256" key="8">
    <source>
        <dbReference type="SAM" id="MobiDB-lite"/>
    </source>
</evidence>
<dbReference type="PROSITE" id="PS50157">
    <property type="entry name" value="ZINC_FINGER_C2H2_2"/>
    <property type="match status" value="2"/>
</dbReference>
<dbReference type="PANTHER" id="PTHR40626:SF13">
    <property type="entry name" value="RESPIRATION FACTOR 2-RELATED"/>
    <property type="match status" value="1"/>
</dbReference>
<dbReference type="STRING" id="985895.E5A4Q9"/>
<dbReference type="HOGENOM" id="CLU_008344_0_0_1"/>
<dbReference type="InterPro" id="IPR007219">
    <property type="entry name" value="XnlR_reg_dom"/>
</dbReference>
<dbReference type="EMBL" id="FP929134">
    <property type="protein sequence ID" value="CBX98607.1"/>
    <property type="molecule type" value="Genomic_DNA"/>
</dbReference>
<dbReference type="InterPro" id="IPR013087">
    <property type="entry name" value="Znf_C2H2_type"/>
</dbReference>
<evidence type="ECO:0000313" key="11">
    <source>
        <dbReference type="Proteomes" id="UP000002668"/>
    </source>
</evidence>
<feature type="region of interest" description="Disordered" evidence="8">
    <location>
        <begin position="945"/>
        <end position="991"/>
    </location>
</feature>
<keyword evidence="2" id="KW-0479">Metal-binding</keyword>
<evidence type="ECO:0000259" key="9">
    <source>
        <dbReference type="PROSITE" id="PS50157"/>
    </source>
</evidence>
<dbReference type="Pfam" id="PF00096">
    <property type="entry name" value="zf-C2H2"/>
    <property type="match status" value="2"/>
</dbReference>
<dbReference type="GO" id="GO:0000978">
    <property type="term" value="F:RNA polymerase II cis-regulatory region sequence-specific DNA binding"/>
    <property type="evidence" value="ECO:0007669"/>
    <property type="project" value="InterPro"/>
</dbReference>
<dbReference type="FunFam" id="3.30.160.60:FF:000576">
    <property type="entry name" value="C2H2 transcription factor (AmdX)"/>
    <property type="match status" value="1"/>
</dbReference>
<accession>E5A4Q9</accession>
<dbReference type="AlphaFoldDB" id="E5A4Q9"/>
<dbReference type="PANTHER" id="PTHR40626">
    <property type="entry name" value="MIP31509P"/>
    <property type="match status" value="1"/>
</dbReference>
<name>E5A4Q9_LEPMJ</name>
<keyword evidence="3" id="KW-0677">Repeat</keyword>
<keyword evidence="11" id="KW-1185">Reference proteome</keyword>
<dbReference type="PROSITE" id="PS00028">
    <property type="entry name" value="ZINC_FINGER_C2H2_1"/>
    <property type="match status" value="2"/>
</dbReference>
<dbReference type="VEuPathDB" id="FungiDB:LEMA_P078460.1"/>
<dbReference type="GO" id="GO:0006351">
    <property type="term" value="P:DNA-templated transcription"/>
    <property type="evidence" value="ECO:0007669"/>
    <property type="project" value="InterPro"/>
</dbReference>
<dbReference type="GO" id="GO:0000981">
    <property type="term" value="F:DNA-binding transcription factor activity, RNA polymerase II-specific"/>
    <property type="evidence" value="ECO:0007669"/>
    <property type="project" value="InterPro"/>
</dbReference>
<dbReference type="Gene3D" id="3.30.160.60">
    <property type="entry name" value="Classic Zinc Finger"/>
    <property type="match status" value="2"/>
</dbReference>
<reference evidence="11" key="1">
    <citation type="journal article" date="2011" name="Nat. Commun.">
        <title>Effector diversification within compartments of the Leptosphaeria maculans genome affected by Repeat-Induced Point mutations.</title>
        <authorList>
            <person name="Rouxel T."/>
            <person name="Grandaubert J."/>
            <person name="Hane J.K."/>
            <person name="Hoede C."/>
            <person name="van de Wouw A.P."/>
            <person name="Couloux A."/>
            <person name="Dominguez V."/>
            <person name="Anthouard V."/>
            <person name="Bally P."/>
            <person name="Bourras S."/>
            <person name="Cozijnsen A.J."/>
            <person name="Ciuffetti L.M."/>
            <person name="Degrave A."/>
            <person name="Dilmaghani A."/>
            <person name="Duret L."/>
            <person name="Fudal I."/>
            <person name="Goodwin S.B."/>
            <person name="Gout L."/>
            <person name="Glaser N."/>
            <person name="Linglin J."/>
            <person name="Kema G.H.J."/>
            <person name="Lapalu N."/>
            <person name="Lawrence C.B."/>
            <person name="May K."/>
            <person name="Meyer M."/>
            <person name="Ollivier B."/>
            <person name="Poulain J."/>
            <person name="Schoch C.L."/>
            <person name="Simon A."/>
            <person name="Spatafora J.W."/>
            <person name="Stachowiak A."/>
            <person name="Turgeon B.G."/>
            <person name="Tyler B.M."/>
            <person name="Vincent D."/>
            <person name="Weissenbach J."/>
            <person name="Amselem J."/>
            <person name="Quesneville H."/>
            <person name="Oliver R.P."/>
            <person name="Wincker P."/>
            <person name="Balesdent M.-H."/>
            <person name="Howlett B.J."/>
        </authorList>
    </citation>
    <scope>NUCLEOTIDE SEQUENCE [LARGE SCALE GENOMIC DNA]</scope>
    <source>
        <strain evidence="11">JN3 / isolate v23.1.3 / race Av1-4-5-6-7-8</strain>
    </source>
</reference>
<evidence type="ECO:0000256" key="1">
    <source>
        <dbReference type="ARBA" id="ARBA00004123"/>
    </source>
</evidence>
<dbReference type="FunFam" id="3.30.160.60:FF:000065">
    <property type="entry name" value="B-cell CLL/lymphoma 6, member B"/>
    <property type="match status" value="1"/>
</dbReference>
<evidence type="ECO:0000256" key="7">
    <source>
        <dbReference type="PROSITE-ProRule" id="PRU00042"/>
    </source>
</evidence>
<dbReference type="eggNOG" id="KOG1721">
    <property type="taxonomic scope" value="Eukaryota"/>
</dbReference>
<feature type="compositionally biased region" description="Pro residues" evidence="8">
    <location>
        <begin position="41"/>
        <end position="52"/>
    </location>
</feature>
<dbReference type="SUPFAM" id="SSF57667">
    <property type="entry name" value="beta-beta-alpha zinc fingers"/>
    <property type="match status" value="1"/>
</dbReference>
<evidence type="ECO:0000313" key="10">
    <source>
        <dbReference type="EMBL" id="CBX98607.1"/>
    </source>
</evidence>
<dbReference type="InterPro" id="IPR051059">
    <property type="entry name" value="VerF-like"/>
</dbReference>
<dbReference type="Pfam" id="PF04082">
    <property type="entry name" value="Fungal_trans"/>
    <property type="match status" value="1"/>
</dbReference>
<proteinExistence type="predicted"/>
<feature type="compositionally biased region" description="Polar residues" evidence="8">
    <location>
        <begin position="951"/>
        <end position="965"/>
    </location>
</feature>
<feature type="compositionally biased region" description="Polar residues" evidence="8">
    <location>
        <begin position="975"/>
        <end position="990"/>
    </location>
</feature>
<dbReference type="OMA" id="GHSQSMF"/>
<dbReference type="InterPro" id="IPR036236">
    <property type="entry name" value="Znf_C2H2_sf"/>
</dbReference>